<keyword evidence="1" id="KW-1133">Transmembrane helix</keyword>
<comment type="caution">
    <text evidence="2">The sequence shown here is derived from an EMBL/GenBank/DDBJ whole genome shotgun (WGS) entry which is preliminary data.</text>
</comment>
<dbReference type="EMBL" id="JYDJ01000097">
    <property type="protein sequence ID" value="KRX44371.1"/>
    <property type="molecule type" value="Genomic_DNA"/>
</dbReference>
<name>A0A0V0U152_9BILA</name>
<feature type="transmembrane region" description="Helical" evidence="1">
    <location>
        <begin position="12"/>
        <end position="30"/>
    </location>
</feature>
<keyword evidence="1" id="KW-0472">Membrane</keyword>
<keyword evidence="3" id="KW-1185">Reference proteome</keyword>
<organism evidence="2 3">
    <name type="scientific">Trichinella murrelli</name>
    <dbReference type="NCBI Taxonomy" id="144512"/>
    <lineage>
        <taxon>Eukaryota</taxon>
        <taxon>Metazoa</taxon>
        <taxon>Ecdysozoa</taxon>
        <taxon>Nematoda</taxon>
        <taxon>Enoplea</taxon>
        <taxon>Dorylaimia</taxon>
        <taxon>Trichinellida</taxon>
        <taxon>Trichinellidae</taxon>
        <taxon>Trichinella</taxon>
    </lineage>
</organism>
<proteinExistence type="predicted"/>
<feature type="transmembrane region" description="Helical" evidence="1">
    <location>
        <begin position="78"/>
        <end position="97"/>
    </location>
</feature>
<sequence length="115" mass="12892">MFSLQPHQSFIHSFIATICICTYATLVISASRWKACSSFCQPVRILVISKFQVAILPCIAWTGFASFSSSFIKESDLFSVEMCAYFFLVLFNVHFAFEALTIPNSSLESFALHGQ</sequence>
<protein>
    <recommendedName>
        <fullName evidence="4">Transmembrane protein</fullName>
    </recommendedName>
</protein>
<evidence type="ECO:0000313" key="3">
    <source>
        <dbReference type="Proteomes" id="UP000055048"/>
    </source>
</evidence>
<evidence type="ECO:0000256" key="1">
    <source>
        <dbReference type="SAM" id="Phobius"/>
    </source>
</evidence>
<feature type="transmembrane region" description="Helical" evidence="1">
    <location>
        <begin position="51"/>
        <end position="72"/>
    </location>
</feature>
<dbReference type="AlphaFoldDB" id="A0A0V0U152"/>
<keyword evidence="1" id="KW-0812">Transmembrane</keyword>
<accession>A0A0V0U152</accession>
<reference evidence="2 3" key="1">
    <citation type="submission" date="2015-01" db="EMBL/GenBank/DDBJ databases">
        <title>Evolution of Trichinella species and genotypes.</title>
        <authorList>
            <person name="Korhonen P.K."/>
            <person name="Edoardo P."/>
            <person name="Giuseppe L.R."/>
            <person name="Gasser R.B."/>
        </authorList>
    </citation>
    <scope>NUCLEOTIDE SEQUENCE [LARGE SCALE GENOMIC DNA]</scope>
    <source>
        <strain evidence="2">ISS417</strain>
    </source>
</reference>
<evidence type="ECO:0000313" key="2">
    <source>
        <dbReference type="EMBL" id="KRX44371.1"/>
    </source>
</evidence>
<dbReference type="Proteomes" id="UP000055048">
    <property type="component" value="Unassembled WGS sequence"/>
</dbReference>
<evidence type="ECO:0008006" key="4">
    <source>
        <dbReference type="Google" id="ProtNLM"/>
    </source>
</evidence>
<gene>
    <name evidence="2" type="ORF">T05_3349</name>
</gene>